<keyword evidence="2" id="KW-1185">Reference proteome</keyword>
<dbReference type="AlphaFoldDB" id="A0A9D4VYE6"/>
<evidence type="ECO:0000313" key="2">
    <source>
        <dbReference type="Proteomes" id="UP001058974"/>
    </source>
</evidence>
<organism evidence="1 2">
    <name type="scientific">Pisum sativum</name>
    <name type="common">Garden pea</name>
    <name type="synonym">Lathyrus oleraceus</name>
    <dbReference type="NCBI Taxonomy" id="3888"/>
    <lineage>
        <taxon>Eukaryota</taxon>
        <taxon>Viridiplantae</taxon>
        <taxon>Streptophyta</taxon>
        <taxon>Embryophyta</taxon>
        <taxon>Tracheophyta</taxon>
        <taxon>Spermatophyta</taxon>
        <taxon>Magnoliopsida</taxon>
        <taxon>eudicotyledons</taxon>
        <taxon>Gunneridae</taxon>
        <taxon>Pentapetalae</taxon>
        <taxon>rosids</taxon>
        <taxon>fabids</taxon>
        <taxon>Fabales</taxon>
        <taxon>Fabaceae</taxon>
        <taxon>Papilionoideae</taxon>
        <taxon>50 kb inversion clade</taxon>
        <taxon>NPAAA clade</taxon>
        <taxon>Hologalegina</taxon>
        <taxon>IRL clade</taxon>
        <taxon>Fabeae</taxon>
        <taxon>Lathyrus</taxon>
    </lineage>
</organism>
<dbReference type="Proteomes" id="UP001058974">
    <property type="component" value="Chromosome 7"/>
</dbReference>
<proteinExistence type="predicted"/>
<evidence type="ECO:0000313" key="1">
    <source>
        <dbReference type="EMBL" id="KAI5390976.1"/>
    </source>
</evidence>
<name>A0A9D4VYE6_PEA</name>
<reference evidence="1 2" key="1">
    <citation type="journal article" date="2022" name="Nat. Genet.">
        <title>Improved pea reference genome and pan-genome highlight genomic features and evolutionary characteristics.</title>
        <authorList>
            <person name="Yang T."/>
            <person name="Liu R."/>
            <person name="Luo Y."/>
            <person name="Hu S."/>
            <person name="Wang D."/>
            <person name="Wang C."/>
            <person name="Pandey M.K."/>
            <person name="Ge S."/>
            <person name="Xu Q."/>
            <person name="Li N."/>
            <person name="Li G."/>
            <person name="Huang Y."/>
            <person name="Saxena R.K."/>
            <person name="Ji Y."/>
            <person name="Li M."/>
            <person name="Yan X."/>
            <person name="He Y."/>
            <person name="Liu Y."/>
            <person name="Wang X."/>
            <person name="Xiang C."/>
            <person name="Varshney R.K."/>
            <person name="Ding H."/>
            <person name="Gao S."/>
            <person name="Zong X."/>
        </authorList>
    </citation>
    <scope>NUCLEOTIDE SEQUENCE [LARGE SCALE GENOMIC DNA]</scope>
    <source>
        <strain evidence="1 2">cv. Zhongwan 6</strain>
    </source>
</reference>
<dbReference type="Gramene" id="Psat07G0600700-T1">
    <property type="protein sequence ID" value="KAI5390976.1"/>
    <property type="gene ID" value="KIW84_076007"/>
</dbReference>
<gene>
    <name evidence="1" type="ORF">KIW84_076007</name>
</gene>
<protein>
    <submittedName>
        <fullName evidence="1">Uncharacterized protein</fullName>
    </submittedName>
</protein>
<comment type="caution">
    <text evidence="1">The sequence shown here is derived from an EMBL/GenBank/DDBJ whole genome shotgun (WGS) entry which is preliminary data.</text>
</comment>
<sequence>MDVLKVKTLLVRVHLKLFKVGILKQDHEKCFVCLRDPKGCFDMQKDIQMLISNGALQVSRKKKNDEVSLIVPIFNKSKAFEIFCLPKESTPPADSSKCLNIKMPTPFPYKSDKALPWGYEPTPLVNGVEKMLVNNRVVTNIADASGLTGRGRVFTLANLRGSKPVVEKPDNGKAPLVIPESRPIQDVEAEEFL</sequence>
<dbReference type="EMBL" id="JAMSHJ010000007">
    <property type="protein sequence ID" value="KAI5390976.1"/>
    <property type="molecule type" value="Genomic_DNA"/>
</dbReference>
<accession>A0A9D4VYE6</accession>